<comment type="caution">
    <text evidence="8">The sequence shown here is derived from an EMBL/GenBank/DDBJ whole genome shotgun (WGS) entry which is preliminary data.</text>
</comment>
<dbReference type="Proteomes" id="UP000231019">
    <property type="component" value="Unassembled WGS sequence"/>
</dbReference>
<reference evidence="8 9" key="1">
    <citation type="submission" date="2017-09" db="EMBL/GenBank/DDBJ databases">
        <title>Depth-based differentiation of microbial function through sediment-hosted aquifers and enrichment of novel symbionts in the deep terrestrial subsurface.</title>
        <authorList>
            <person name="Probst A.J."/>
            <person name="Ladd B."/>
            <person name="Jarett J.K."/>
            <person name="Geller-Mcgrath D.E."/>
            <person name="Sieber C.M."/>
            <person name="Emerson J.B."/>
            <person name="Anantharaman K."/>
            <person name="Thomas B.C."/>
            <person name="Malmstrom R."/>
            <person name="Stieglmeier M."/>
            <person name="Klingl A."/>
            <person name="Woyke T."/>
            <person name="Ryan C.M."/>
            <person name="Banfield J.F."/>
        </authorList>
    </citation>
    <scope>NUCLEOTIDE SEQUENCE [LARGE SCALE GENOMIC DNA]</scope>
    <source>
        <strain evidence="8">CG17_big_fil_post_rev_8_21_14_2_50_48_46</strain>
    </source>
</reference>
<keyword evidence="3 7" id="KW-0732">Signal</keyword>
<evidence type="ECO:0000313" key="9">
    <source>
        <dbReference type="Proteomes" id="UP000231019"/>
    </source>
</evidence>
<dbReference type="GO" id="GO:0030288">
    <property type="term" value="C:outer membrane-bounded periplasmic space"/>
    <property type="evidence" value="ECO:0007669"/>
    <property type="project" value="TreeGrafter"/>
</dbReference>
<dbReference type="CDD" id="cd09916">
    <property type="entry name" value="CpxP_like"/>
    <property type="match status" value="1"/>
</dbReference>
<dbReference type="PANTHER" id="PTHR38102">
    <property type="entry name" value="PERIPLASMIC CHAPERONE SPY"/>
    <property type="match status" value="1"/>
</dbReference>
<comment type="subcellular location">
    <subcellularLocation>
        <location evidence="1">Periplasm</location>
    </subcellularLocation>
</comment>
<dbReference type="InterPro" id="IPR012899">
    <property type="entry name" value="LTXXQ"/>
</dbReference>
<feature type="signal peptide" evidence="7">
    <location>
        <begin position="1"/>
        <end position="21"/>
    </location>
</feature>
<sequence>MKIVKQLSVLLTSALLLAACASPQPGQNPAPSEDAFSLMGLDAPVYAQGMPGEGRRGQGSHFGPGRHLDRMKALIKDLNLTDAQIAELKAMRQAARSEFQNHRQDRDAFKAVFKQAFLNDRFDANALKAKLQPMIQARKEAMTQRMAEKLVSFHKILTPEQRKQFFEKLDKLEAGFDTFSKMPFADKMAKGPGNRFEILASELGLSEDQKLQLTQFFENTQPQRQGQFQEFKSVKAELVKLFQAGNPSVASVKAILDRAATQMNTHLEQRLSMMEKFHAVLTPSQRQNLVKHFEERAAQYRNHDRGQMQRPRRLQR</sequence>
<evidence type="ECO:0000256" key="1">
    <source>
        <dbReference type="ARBA" id="ARBA00004418"/>
    </source>
</evidence>
<dbReference type="EMBL" id="PFFQ01000055">
    <property type="protein sequence ID" value="PIW14901.1"/>
    <property type="molecule type" value="Genomic_DNA"/>
</dbReference>
<dbReference type="GO" id="GO:0051082">
    <property type="term" value="F:unfolded protein binding"/>
    <property type="evidence" value="ECO:0007669"/>
    <property type="project" value="TreeGrafter"/>
</dbReference>
<feature type="coiled-coil region" evidence="5">
    <location>
        <begin position="71"/>
        <end position="105"/>
    </location>
</feature>
<keyword evidence="5" id="KW-0175">Coiled coil</keyword>
<accession>A0A2M7FZR2</accession>
<gene>
    <name evidence="8" type="ORF">COW36_19835</name>
</gene>
<dbReference type="PANTHER" id="PTHR38102:SF1">
    <property type="entry name" value="PERIPLASMIC CHAPERONE SPY"/>
    <property type="match status" value="1"/>
</dbReference>
<proteinExistence type="inferred from homology"/>
<dbReference type="InterPro" id="IPR052211">
    <property type="entry name" value="Cpx_auxiliary_protein"/>
</dbReference>
<evidence type="ECO:0000256" key="2">
    <source>
        <dbReference type="ARBA" id="ARBA00008441"/>
    </source>
</evidence>
<evidence type="ECO:0000256" key="3">
    <source>
        <dbReference type="ARBA" id="ARBA00022729"/>
    </source>
</evidence>
<organism evidence="8 9">
    <name type="scientific">bacterium (Candidatus Blackallbacteria) CG17_big_fil_post_rev_8_21_14_2_50_48_46</name>
    <dbReference type="NCBI Taxonomy" id="2014261"/>
    <lineage>
        <taxon>Bacteria</taxon>
        <taxon>Candidatus Blackallbacteria</taxon>
    </lineage>
</organism>
<evidence type="ECO:0000256" key="6">
    <source>
        <dbReference type="SAM" id="MobiDB-lite"/>
    </source>
</evidence>
<dbReference type="PROSITE" id="PS51257">
    <property type="entry name" value="PROKAR_LIPOPROTEIN"/>
    <property type="match status" value="1"/>
</dbReference>
<evidence type="ECO:0000256" key="5">
    <source>
        <dbReference type="SAM" id="Coils"/>
    </source>
</evidence>
<evidence type="ECO:0000313" key="8">
    <source>
        <dbReference type="EMBL" id="PIW14901.1"/>
    </source>
</evidence>
<keyword evidence="4" id="KW-0574">Periplasm</keyword>
<protein>
    <recommendedName>
        <fullName evidence="10">Periplasmic heavy metal sensor</fullName>
    </recommendedName>
</protein>
<dbReference type="Pfam" id="PF07813">
    <property type="entry name" value="LTXXQ"/>
    <property type="match status" value="2"/>
</dbReference>
<feature type="chain" id="PRO_5014643476" description="Periplasmic heavy metal sensor" evidence="7">
    <location>
        <begin position="22"/>
        <end position="316"/>
    </location>
</feature>
<feature type="region of interest" description="Disordered" evidence="6">
    <location>
        <begin position="297"/>
        <end position="316"/>
    </location>
</feature>
<name>A0A2M7FZR2_9BACT</name>
<evidence type="ECO:0000256" key="4">
    <source>
        <dbReference type="ARBA" id="ARBA00022764"/>
    </source>
</evidence>
<evidence type="ECO:0008006" key="10">
    <source>
        <dbReference type="Google" id="ProtNLM"/>
    </source>
</evidence>
<feature type="compositionally biased region" description="Basic and acidic residues" evidence="6">
    <location>
        <begin position="297"/>
        <end position="307"/>
    </location>
</feature>
<dbReference type="Gene3D" id="1.20.120.1490">
    <property type="match status" value="2"/>
</dbReference>
<dbReference type="AlphaFoldDB" id="A0A2M7FZR2"/>
<comment type="similarity">
    <text evidence="2">Belongs to the CpxP/Spy family.</text>
</comment>
<evidence type="ECO:0000256" key="7">
    <source>
        <dbReference type="SAM" id="SignalP"/>
    </source>
</evidence>